<evidence type="ECO:0000256" key="6">
    <source>
        <dbReference type="ARBA" id="ARBA00022989"/>
    </source>
</evidence>
<dbReference type="Pfam" id="PF05739">
    <property type="entry name" value="SNARE"/>
    <property type="match status" value="1"/>
</dbReference>
<dbReference type="GO" id="GO:0000149">
    <property type="term" value="F:SNARE binding"/>
    <property type="evidence" value="ECO:0007669"/>
    <property type="project" value="TreeGrafter"/>
</dbReference>
<dbReference type="Gene3D" id="1.20.5.110">
    <property type="match status" value="1"/>
</dbReference>
<dbReference type="InterPro" id="IPR000727">
    <property type="entry name" value="T_SNARE_dom"/>
</dbReference>
<comment type="similarity">
    <text evidence="2">Belongs to the syntaxin family.</text>
</comment>
<evidence type="ECO:0000256" key="7">
    <source>
        <dbReference type="ARBA" id="ARBA00023034"/>
    </source>
</evidence>
<keyword evidence="8 10" id="KW-0175">Coiled coil</keyword>
<evidence type="ECO:0000313" key="13">
    <source>
        <dbReference type="Proteomes" id="UP000095282"/>
    </source>
</evidence>
<dbReference type="AlphaFoldDB" id="A0A1I7TWL4"/>
<dbReference type="SMART" id="SM00397">
    <property type="entry name" value="t_SNARE"/>
    <property type="match status" value="1"/>
</dbReference>
<keyword evidence="13" id="KW-1185">Reference proteome</keyword>
<evidence type="ECO:0000256" key="8">
    <source>
        <dbReference type="ARBA" id="ARBA00023054"/>
    </source>
</evidence>
<organism evidence="13 14">
    <name type="scientific">Caenorhabditis tropicalis</name>
    <dbReference type="NCBI Taxonomy" id="1561998"/>
    <lineage>
        <taxon>Eukaryota</taxon>
        <taxon>Metazoa</taxon>
        <taxon>Ecdysozoa</taxon>
        <taxon>Nematoda</taxon>
        <taxon>Chromadorea</taxon>
        <taxon>Rhabditida</taxon>
        <taxon>Rhabditina</taxon>
        <taxon>Rhabditomorpha</taxon>
        <taxon>Rhabditoidea</taxon>
        <taxon>Rhabditidae</taxon>
        <taxon>Peloderinae</taxon>
        <taxon>Caenorhabditis</taxon>
    </lineage>
</organism>
<reference evidence="14" key="1">
    <citation type="submission" date="2016-11" db="UniProtKB">
        <authorList>
            <consortium name="WormBaseParasite"/>
        </authorList>
    </citation>
    <scope>IDENTIFICATION</scope>
</reference>
<keyword evidence="7" id="KW-0333">Golgi apparatus</keyword>
<sequence length="328" mass="37956">MVSSMTSSSVAKKNDGYGTTRNLTEVFMLLRSNAHQSRLIYRDDTDIVVRSRGDEERMALVELEDGQQQSEEEEPVWVHTADQVEFEFERVQRRLDELEEAQRKHISRPNFGDEAFEKEEKAMEQTTEQITQMLTHCQRLIRMISGSHGKEKPMQKNLRENAAATLSLTLSQITDEFRGRQLKYLSDIQDRSRNVENYLITTDPLIDAPNWAELDVSPSTELSMAQLQQFMTNDREVKEREKEVMAVNSSIRELNTLFQDLSQMIVDQGSVIDRIDYNVEQSSIRVSKAVEDVFKAERYQRGNKKMHCICILTVAIIFVLILIIVTKL</sequence>
<dbReference type="Proteomes" id="UP000095282">
    <property type="component" value="Unplaced"/>
</dbReference>
<keyword evidence="9 11" id="KW-0472">Membrane</keyword>
<name>A0A1I7TWL4_9PELO</name>
<dbReference type="PANTHER" id="PTHR19957">
    <property type="entry name" value="SYNTAXIN"/>
    <property type="match status" value="1"/>
</dbReference>
<keyword evidence="5" id="KW-0653">Protein transport</keyword>
<dbReference type="STRING" id="1561998.A0A1I7TWL4"/>
<dbReference type="Gene3D" id="1.20.58.70">
    <property type="match status" value="1"/>
</dbReference>
<evidence type="ECO:0000313" key="14">
    <source>
        <dbReference type="WBParaSite" id="Csp11.Scaffold629.g12513.t2"/>
    </source>
</evidence>
<comment type="subcellular location">
    <subcellularLocation>
        <location evidence="1">Golgi apparatus membrane</location>
        <topology evidence="1">Single-pass type IV membrane protein</topology>
    </subcellularLocation>
</comment>
<dbReference type="GO" id="GO:0048278">
    <property type="term" value="P:vesicle docking"/>
    <property type="evidence" value="ECO:0007669"/>
    <property type="project" value="TreeGrafter"/>
</dbReference>
<proteinExistence type="inferred from homology"/>
<evidence type="ECO:0000256" key="4">
    <source>
        <dbReference type="ARBA" id="ARBA00022692"/>
    </source>
</evidence>
<keyword evidence="4 11" id="KW-0812">Transmembrane</keyword>
<dbReference type="GO" id="GO:0006886">
    <property type="term" value="P:intracellular protein transport"/>
    <property type="evidence" value="ECO:0007669"/>
    <property type="project" value="TreeGrafter"/>
</dbReference>
<evidence type="ECO:0000256" key="9">
    <source>
        <dbReference type="ARBA" id="ARBA00023136"/>
    </source>
</evidence>
<dbReference type="GO" id="GO:0031201">
    <property type="term" value="C:SNARE complex"/>
    <property type="evidence" value="ECO:0007669"/>
    <property type="project" value="TreeGrafter"/>
</dbReference>
<dbReference type="eggNOG" id="KOG0809">
    <property type="taxonomic scope" value="Eukaryota"/>
</dbReference>
<dbReference type="GO" id="GO:0000139">
    <property type="term" value="C:Golgi membrane"/>
    <property type="evidence" value="ECO:0007669"/>
    <property type="project" value="UniProtKB-SubCell"/>
</dbReference>
<dbReference type="PROSITE" id="PS50192">
    <property type="entry name" value="T_SNARE"/>
    <property type="match status" value="1"/>
</dbReference>
<dbReference type="InterPro" id="IPR010989">
    <property type="entry name" value="SNARE"/>
</dbReference>
<evidence type="ECO:0000256" key="11">
    <source>
        <dbReference type="SAM" id="Phobius"/>
    </source>
</evidence>
<dbReference type="WBParaSite" id="Csp11.Scaffold629.g12513.t2">
    <property type="protein sequence ID" value="Csp11.Scaffold629.g12513.t2"/>
    <property type="gene ID" value="Csp11.Scaffold629.g12513"/>
</dbReference>
<keyword evidence="6 11" id="KW-1133">Transmembrane helix</keyword>
<feature type="coiled-coil region" evidence="10">
    <location>
        <begin position="81"/>
        <end position="108"/>
    </location>
</feature>
<evidence type="ECO:0000256" key="2">
    <source>
        <dbReference type="ARBA" id="ARBA00009063"/>
    </source>
</evidence>
<evidence type="ECO:0000256" key="3">
    <source>
        <dbReference type="ARBA" id="ARBA00022448"/>
    </source>
</evidence>
<feature type="transmembrane region" description="Helical" evidence="11">
    <location>
        <begin position="306"/>
        <end position="325"/>
    </location>
</feature>
<evidence type="ECO:0000256" key="5">
    <source>
        <dbReference type="ARBA" id="ARBA00022927"/>
    </source>
</evidence>
<evidence type="ECO:0000256" key="1">
    <source>
        <dbReference type="ARBA" id="ARBA00004409"/>
    </source>
</evidence>
<dbReference type="GO" id="GO:0006906">
    <property type="term" value="P:vesicle fusion"/>
    <property type="evidence" value="ECO:0007669"/>
    <property type="project" value="TreeGrafter"/>
</dbReference>
<evidence type="ECO:0000256" key="10">
    <source>
        <dbReference type="SAM" id="Coils"/>
    </source>
</evidence>
<dbReference type="SUPFAM" id="SSF47661">
    <property type="entry name" value="t-snare proteins"/>
    <property type="match status" value="1"/>
</dbReference>
<dbReference type="CDD" id="cd15845">
    <property type="entry name" value="SNARE_syntaxin16"/>
    <property type="match status" value="1"/>
</dbReference>
<feature type="domain" description="T-SNARE coiled-coil homology" evidence="12">
    <location>
        <begin position="234"/>
        <end position="296"/>
    </location>
</feature>
<protein>
    <submittedName>
        <fullName evidence="14">t-SNARE coiled-coil homology domain-containing protein</fullName>
    </submittedName>
</protein>
<evidence type="ECO:0000259" key="12">
    <source>
        <dbReference type="PROSITE" id="PS50192"/>
    </source>
</evidence>
<dbReference type="InterPro" id="IPR045242">
    <property type="entry name" value="Syntaxin"/>
</dbReference>
<accession>A0A1I7TWL4</accession>
<dbReference type="PANTHER" id="PTHR19957:SF83">
    <property type="entry name" value="SYNTAXIN-16"/>
    <property type="match status" value="1"/>
</dbReference>
<dbReference type="GO" id="GO:0005484">
    <property type="term" value="F:SNAP receptor activity"/>
    <property type="evidence" value="ECO:0007669"/>
    <property type="project" value="TreeGrafter"/>
</dbReference>
<keyword evidence="3" id="KW-0813">Transport</keyword>